<evidence type="ECO:0000256" key="1">
    <source>
        <dbReference type="ARBA" id="ARBA00004496"/>
    </source>
</evidence>
<dbReference type="InterPro" id="IPR041552">
    <property type="entry name" value="UvrA_DNA-bd"/>
</dbReference>
<dbReference type="CDD" id="cd03271">
    <property type="entry name" value="ABC_UvrA_II"/>
    <property type="match status" value="1"/>
</dbReference>
<dbReference type="InterPro" id="IPR017871">
    <property type="entry name" value="ABC_transporter-like_CS"/>
</dbReference>
<dbReference type="InterPro" id="IPR041102">
    <property type="entry name" value="UvrA_inter"/>
</dbReference>
<dbReference type="PANTHER" id="PTHR43152">
    <property type="entry name" value="UVRABC SYSTEM PROTEIN A"/>
    <property type="match status" value="1"/>
</dbReference>
<evidence type="ECO:0000256" key="10">
    <source>
        <dbReference type="ARBA" id="ARBA00022840"/>
    </source>
</evidence>
<accession>A0A533Q775</accession>
<keyword evidence="5" id="KW-0547">Nucleotide-binding</keyword>
<dbReference type="InterPro" id="IPR003439">
    <property type="entry name" value="ABC_transporter-like_ATP-bd"/>
</dbReference>
<evidence type="ECO:0000256" key="6">
    <source>
        <dbReference type="ARBA" id="ARBA00022763"/>
    </source>
</evidence>
<dbReference type="GO" id="GO:0003677">
    <property type="term" value="F:DNA binding"/>
    <property type="evidence" value="ECO:0007669"/>
    <property type="project" value="UniProtKB-KW"/>
</dbReference>
<feature type="domain" description="ABC transporter" evidence="17">
    <location>
        <begin position="599"/>
        <end position="928"/>
    </location>
</feature>
<name>A0A533Q775_9BACT</name>
<dbReference type="Gene3D" id="3.40.50.300">
    <property type="entry name" value="P-loop containing nucleotide triphosphate hydrolases"/>
    <property type="match status" value="3"/>
</dbReference>
<comment type="caution">
    <text evidence="18">The sequence shown here is derived from an EMBL/GenBank/DDBJ whole genome shotgun (WGS) entry which is preliminary data.</text>
</comment>
<dbReference type="GO" id="GO:0004518">
    <property type="term" value="F:nuclease activity"/>
    <property type="evidence" value="ECO:0007669"/>
    <property type="project" value="UniProtKB-KW"/>
</dbReference>
<feature type="domain" description="ABC transporter" evidence="17">
    <location>
        <begin position="346"/>
        <end position="579"/>
    </location>
</feature>
<protein>
    <recommendedName>
        <fullName evidence="15">UvrABC system protein A</fullName>
    </recommendedName>
    <alternativeName>
        <fullName evidence="16">Excinuclease ABC subunit A</fullName>
    </alternativeName>
</protein>
<dbReference type="Pfam" id="PF17755">
    <property type="entry name" value="UvrA_DNA-bind"/>
    <property type="match status" value="1"/>
</dbReference>
<evidence type="ECO:0000256" key="14">
    <source>
        <dbReference type="ARBA" id="ARBA00038000"/>
    </source>
</evidence>
<keyword evidence="11" id="KW-0267">Excision nuclease</keyword>
<keyword evidence="3" id="KW-0479">Metal-binding</keyword>
<dbReference type="GO" id="GO:0006289">
    <property type="term" value="P:nucleotide-excision repair"/>
    <property type="evidence" value="ECO:0007669"/>
    <property type="project" value="InterPro"/>
</dbReference>
<dbReference type="GO" id="GO:0008270">
    <property type="term" value="F:zinc ion binding"/>
    <property type="evidence" value="ECO:0007669"/>
    <property type="project" value="UniProtKB-KW"/>
</dbReference>
<evidence type="ECO:0000256" key="13">
    <source>
        <dbReference type="ARBA" id="ARBA00023204"/>
    </source>
</evidence>
<evidence type="ECO:0000259" key="17">
    <source>
        <dbReference type="PROSITE" id="PS50893"/>
    </source>
</evidence>
<keyword evidence="12" id="KW-0238">DNA-binding</keyword>
<keyword evidence="4" id="KW-0677">Repeat</keyword>
<sequence length="932" mass="104472">MTKENNNSNNIIAIRGAREHNLKGINIDIPRDRLVVITGISGSGKSSLAFDTIYAEGQRRYIESLSSYARQFLDQIQKPDVELIEGLPPTIAIEQRTCPPSPRSTVATVTEIYDYLRLLYAKIGTPYCYHCKYIISRQSIDQMVQRIMEIPEGTKVMLLAPLIKGKKGEHREVFQSIIQKGYVRARVNNAIMDLKTIPKLARYKSHEIDVIVDRLIIKDDIQARLYDSIETCLQLGEGVMLVSQEHEKTWIDSILSERYACPECGRGCEELTPRMFSFNSPYGTCPGCDGLGNTLDFDPELVVPNKQLNIKDGAIDAWQNWGSLTQTHYDNQITAFSKIFPNSLNVPFEKLSKEVADALFFGIQDFEGVIPNLRRIYEKTTSERIIKRLSSYRGYRTCASCNGARLRPESLSVKIHEKSIHEIMDLTTEEAFHFFNALKLNNQQIIISQQILKEIQNRLSFMIDVGLHYLTLGRSSDTLSGGEAQRTQLAKQIGSGLVGICYVLDEPTIGLHPRDNEHLLQTLYALRDKGNTVILVEHDEETIRHSDYIIDLGPGAGEKGGSIVAQGNLKEITHNHTSLTGQYLNQTFKIELPDKRRNIQLENSIGIKGARAHNLKSIHVKIPLKAFCCVTGVSGSGKSTLVNDILLRSLKKLLYNSHDRPGEHDEILGIERIDKVIEIDQSPIGHTPRSNPATYTRAFDLIRSLFAQIPEAKIRGYTAGRYSFNISGGRCEVCKGQGIKKVEMHFLPDMYVTCEECGGKRYNKATLEVTYKDKSISDVLDMRIEDAYLFFKNIPKIERIVRTLKNVGLGYIKLGQSSTSLSGGESQRIKLATELSKQATGKTLYILDEPTTGLHFADIQQLLKILHQLVDLGNTVLVIEHNLDVIKTADYLIDLGPEGGANGGEIIAAGTPEQIAKIERSYTGRFLRKALS</sequence>
<keyword evidence="13" id="KW-0234">DNA repair</keyword>
<evidence type="ECO:0000256" key="16">
    <source>
        <dbReference type="ARBA" id="ARBA00042156"/>
    </source>
</evidence>
<comment type="subcellular location">
    <subcellularLocation>
        <location evidence="1">Cytoplasm</location>
    </subcellularLocation>
</comment>
<dbReference type="NCBIfam" id="NF001503">
    <property type="entry name" value="PRK00349.1"/>
    <property type="match status" value="1"/>
</dbReference>
<dbReference type="GO" id="GO:0016887">
    <property type="term" value="F:ATP hydrolysis activity"/>
    <property type="evidence" value="ECO:0007669"/>
    <property type="project" value="InterPro"/>
</dbReference>
<dbReference type="PROSITE" id="PS50893">
    <property type="entry name" value="ABC_TRANSPORTER_2"/>
    <property type="match status" value="2"/>
</dbReference>
<dbReference type="Pfam" id="PF17760">
    <property type="entry name" value="UvrA_inter"/>
    <property type="match status" value="1"/>
</dbReference>
<dbReference type="Gene3D" id="1.10.8.280">
    <property type="entry name" value="ABC transporter ATPase domain-like"/>
    <property type="match status" value="1"/>
</dbReference>
<dbReference type="PROSITE" id="PS00211">
    <property type="entry name" value="ABC_TRANSPORTER_1"/>
    <property type="match status" value="1"/>
</dbReference>
<evidence type="ECO:0000256" key="3">
    <source>
        <dbReference type="ARBA" id="ARBA00022723"/>
    </source>
</evidence>
<evidence type="ECO:0000256" key="12">
    <source>
        <dbReference type="ARBA" id="ARBA00023125"/>
    </source>
</evidence>
<evidence type="ECO:0000256" key="5">
    <source>
        <dbReference type="ARBA" id="ARBA00022741"/>
    </source>
</evidence>
<dbReference type="GO" id="GO:0005737">
    <property type="term" value="C:cytoplasm"/>
    <property type="evidence" value="ECO:0007669"/>
    <property type="project" value="UniProtKB-SubCell"/>
</dbReference>
<dbReference type="Gene3D" id="1.20.1580.10">
    <property type="entry name" value="ABC transporter ATPase like domain"/>
    <property type="match status" value="3"/>
</dbReference>
<dbReference type="Gene3D" id="3.30.190.20">
    <property type="match status" value="1"/>
</dbReference>
<proteinExistence type="inferred from homology"/>
<keyword evidence="10" id="KW-0067">ATP-binding</keyword>
<comment type="similarity">
    <text evidence="14">Belongs to the ABC transporter superfamily. UvrA family.</text>
</comment>
<gene>
    <name evidence="18" type="ORF">JETT_3258</name>
</gene>
<evidence type="ECO:0000313" key="19">
    <source>
        <dbReference type="Proteomes" id="UP000319783"/>
    </source>
</evidence>
<dbReference type="InterPro" id="IPR004602">
    <property type="entry name" value="UvrA"/>
</dbReference>
<dbReference type="PANTHER" id="PTHR43152:SF3">
    <property type="entry name" value="UVRABC SYSTEM PROTEIN A"/>
    <property type="match status" value="1"/>
</dbReference>
<reference evidence="18 19" key="1">
    <citation type="submission" date="2019-04" db="EMBL/GenBank/DDBJ databases">
        <title>Genome of a novel bacterium Candidatus Jettenia ecosi reconstructed from metagenome of an anammox bioreactor.</title>
        <authorList>
            <person name="Mardanov A.V."/>
            <person name="Beletsky A.V."/>
            <person name="Ravin N.V."/>
            <person name="Botchkova E.A."/>
            <person name="Litti Y.V."/>
            <person name="Nozhevnikova A.N."/>
        </authorList>
    </citation>
    <scope>NUCLEOTIDE SEQUENCE [LARGE SCALE GENOMIC DNA]</scope>
    <source>
        <strain evidence="18">J2</strain>
    </source>
</reference>
<evidence type="ECO:0000256" key="4">
    <source>
        <dbReference type="ARBA" id="ARBA00022737"/>
    </source>
</evidence>
<evidence type="ECO:0000256" key="11">
    <source>
        <dbReference type="ARBA" id="ARBA00022881"/>
    </source>
</evidence>
<keyword evidence="7" id="KW-0228">DNA excision</keyword>
<dbReference type="SUPFAM" id="SSF52540">
    <property type="entry name" value="P-loop containing nucleoside triphosphate hydrolases"/>
    <property type="match status" value="2"/>
</dbReference>
<evidence type="ECO:0000256" key="9">
    <source>
        <dbReference type="ARBA" id="ARBA00022833"/>
    </source>
</evidence>
<evidence type="ECO:0000256" key="2">
    <source>
        <dbReference type="ARBA" id="ARBA00022490"/>
    </source>
</evidence>
<keyword evidence="6" id="KW-0227">DNA damage</keyword>
<evidence type="ECO:0000313" key="18">
    <source>
        <dbReference type="EMBL" id="TLD40474.1"/>
    </source>
</evidence>
<keyword evidence="2" id="KW-0963">Cytoplasm</keyword>
<dbReference type="GO" id="GO:0005524">
    <property type="term" value="F:ATP binding"/>
    <property type="evidence" value="ECO:0007669"/>
    <property type="project" value="UniProtKB-KW"/>
</dbReference>
<keyword evidence="8" id="KW-0863">Zinc-finger</keyword>
<evidence type="ECO:0000256" key="15">
    <source>
        <dbReference type="ARBA" id="ARBA00039316"/>
    </source>
</evidence>
<dbReference type="AlphaFoldDB" id="A0A533Q775"/>
<dbReference type="InterPro" id="IPR027417">
    <property type="entry name" value="P-loop_NTPase"/>
</dbReference>
<dbReference type="NCBIfam" id="TIGR00630">
    <property type="entry name" value="uvra"/>
    <property type="match status" value="1"/>
</dbReference>
<evidence type="ECO:0000256" key="8">
    <source>
        <dbReference type="ARBA" id="ARBA00022771"/>
    </source>
</evidence>
<dbReference type="GO" id="GO:0009380">
    <property type="term" value="C:excinuclease repair complex"/>
    <property type="evidence" value="ECO:0007669"/>
    <property type="project" value="InterPro"/>
</dbReference>
<dbReference type="EMBL" id="SULG01000098">
    <property type="protein sequence ID" value="TLD40474.1"/>
    <property type="molecule type" value="Genomic_DNA"/>
</dbReference>
<organism evidence="18 19">
    <name type="scientific">Candidatus Jettenia ecosi</name>
    <dbReference type="NCBI Taxonomy" id="2494326"/>
    <lineage>
        <taxon>Bacteria</taxon>
        <taxon>Pseudomonadati</taxon>
        <taxon>Planctomycetota</taxon>
        <taxon>Candidatus Brocadiia</taxon>
        <taxon>Candidatus Brocadiales</taxon>
        <taxon>Candidatus Brocadiaceae</taxon>
        <taxon>Candidatus Jettenia</taxon>
    </lineage>
</organism>
<keyword evidence="9" id="KW-0862">Zinc</keyword>
<dbReference type="Proteomes" id="UP000319783">
    <property type="component" value="Unassembled WGS sequence"/>
</dbReference>
<evidence type="ECO:0000256" key="7">
    <source>
        <dbReference type="ARBA" id="ARBA00022769"/>
    </source>
</evidence>